<comment type="similarity">
    <text evidence="1">Belongs to the low molecular weight phosphotyrosine protein phosphatase family.</text>
</comment>
<evidence type="ECO:0000259" key="6">
    <source>
        <dbReference type="SMART" id="SM00226"/>
    </source>
</evidence>
<dbReference type="InterPro" id="IPR017867">
    <property type="entry name" value="Tyr_phospatase_low_mol_wt"/>
</dbReference>
<dbReference type="GO" id="GO:0004725">
    <property type="term" value="F:protein tyrosine phosphatase activity"/>
    <property type="evidence" value="ECO:0007669"/>
    <property type="project" value="UniProtKB-EC"/>
</dbReference>
<proteinExistence type="inferred from homology"/>
<evidence type="ECO:0000256" key="5">
    <source>
        <dbReference type="PIRSR" id="PIRSR617867-1"/>
    </source>
</evidence>
<evidence type="ECO:0000313" key="8">
    <source>
        <dbReference type="Proteomes" id="UP000460221"/>
    </source>
</evidence>
<reference evidence="7 8" key="1">
    <citation type="submission" date="2019-11" db="EMBL/GenBank/DDBJ databases">
        <authorList>
            <person name="Jiang L.-Q."/>
        </authorList>
    </citation>
    <scope>NUCLEOTIDE SEQUENCE [LARGE SCALE GENOMIC DNA]</scope>
    <source>
        <strain evidence="7 8">YIM 132087</strain>
    </source>
</reference>
<dbReference type="SMART" id="SM00226">
    <property type="entry name" value="LMWPc"/>
    <property type="match status" value="1"/>
</dbReference>
<protein>
    <recommendedName>
        <fullName evidence="2">protein-tyrosine-phosphatase</fullName>
        <ecNumber evidence="2">3.1.3.48</ecNumber>
    </recommendedName>
</protein>
<evidence type="ECO:0000256" key="1">
    <source>
        <dbReference type="ARBA" id="ARBA00011063"/>
    </source>
</evidence>
<name>A0A7K1FVC3_9ACTN</name>
<gene>
    <name evidence="7" type="ORF">GIS00_25640</name>
</gene>
<dbReference type="Pfam" id="PF01451">
    <property type="entry name" value="LMWPc"/>
    <property type="match status" value="1"/>
</dbReference>
<dbReference type="EMBL" id="WLYK01000018">
    <property type="protein sequence ID" value="MTD17319.1"/>
    <property type="molecule type" value="Genomic_DNA"/>
</dbReference>
<organism evidence="7 8">
    <name type="scientific">Nakamurella alba</name>
    <dbReference type="NCBI Taxonomy" id="2665158"/>
    <lineage>
        <taxon>Bacteria</taxon>
        <taxon>Bacillati</taxon>
        <taxon>Actinomycetota</taxon>
        <taxon>Actinomycetes</taxon>
        <taxon>Nakamurellales</taxon>
        <taxon>Nakamurellaceae</taxon>
        <taxon>Nakamurella</taxon>
    </lineage>
</organism>
<keyword evidence="8" id="KW-1185">Reference proteome</keyword>
<dbReference type="EC" id="3.1.3.48" evidence="2"/>
<feature type="active site" description="Nucleophile" evidence="5">
    <location>
        <position position="41"/>
    </location>
</feature>
<comment type="caution">
    <text evidence="7">The sequence shown here is derived from an EMBL/GenBank/DDBJ whole genome shotgun (WGS) entry which is preliminary data.</text>
</comment>
<evidence type="ECO:0000313" key="7">
    <source>
        <dbReference type="EMBL" id="MTD17319.1"/>
    </source>
</evidence>
<dbReference type="InterPro" id="IPR050438">
    <property type="entry name" value="LMW_PTPase"/>
</dbReference>
<evidence type="ECO:0000256" key="2">
    <source>
        <dbReference type="ARBA" id="ARBA00013064"/>
    </source>
</evidence>
<dbReference type="PRINTS" id="PR00719">
    <property type="entry name" value="LMWPTPASE"/>
</dbReference>
<feature type="active site" description="Proton donor" evidence="5">
    <location>
        <position position="157"/>
    </location>
</feature>
<evidence type="ECO:0000256" key="4">
    <source>
        <dbReference type="ARBA" id="ARBA00022912"/>
    </source>
</evidence>
<feature type="domain" description="Phosphotyrosine protein phosphatase I" evidence="6">
    <location>
        <begin position="35"/>
        <end position="183"/>
    </location>
</feature>
<keyword evidence="3" id="KW-0378">Hydrolase</keyword>
<feature type="active site" evidence="5">
    <location>
        <position position="47"/>
    </location>
</feature>
<dbReference type="AlphaFoldDB" id="A0A7K1FVC3"/>
<dbReference type="PANTHER" id="PTHR11717">
    <property type="entry name" value="LOW MOLECULAR WEIGHT PROTEIN TYROSINE PHOSPHATASE"/>
    <property type="match status" value="1"/>
</dbReference>
<dbReference type="InterPro" id="IPR023485">
    <property type="entry name" value="Ptyr_pPase"/>
</dbReference>
<dbReference type="Proteomes" id="UP000460221">
    <property type="component" value="Unassembled WGS sequence"/>
</dbReference>
<accession>A0A7K1FVC3</accession>
<evidence type="ECO:0000256" key="3">
    <source>
        <dbReference type="ARBA" id="ARBA00022801"/>
    </source>
</evidence>
<dbReference type="SUPFAM" id="SSF52788">
    <property type="entry name" value="Phosphotyrosine protein phosphatases I"/>
    <property type="match status" value="1"/>
</dbReference>
<sequence>MTGQSSILGDNGRVSGPVRVLPADRWPAHRARDPLRVIVVCSGNICRSPVGEQMLRTALGDAGLGPDVVQVTSAGTGNWHAGDDMNERSAAALDRAGITAAPHVAHEITIDEARAADLLLAADRGHVRALRALVGDATPIRLFREFDPAADDLEVPDPYYGPDSGFDDVVAMTAAALPGLVAEIRRMAGR</sequence>
<dbReference type="InterPro" id="IPR036196">
    <property type="entry name" value="Ptyr_pPase_sf"/>
</dbReference>
<keyword evidence="4" id="KW-0904">Protein phosphatase</keyword>
<dbReference type="PANTHER" id="PTHR11717:SF7">
    <property type="entry name" value="LOW MOLECULAR WEIGHT PHOSPHOTYROSINE PROTEIN PHOSPHATASE"/>
    <property type="match status" value="1"/>
</dbReference>
<dbReference type="Gene3D" id="3.40.50.2300">
    <property type="match status" value="1"/>
</dbReference>